<dbReference type="RefSeq" id="WP_151711400.1">
    <property type="nucleotide sequence ID" value="NZ_BKFZ01000021.1"/>
</dbReference>
<evidence type="ECO:0000259" key="1">
    <source>
        <dbReference type="Pfam" id="PF19955"/>
    </source>
</evidence>
<dbReference type="GO" id="GO:0009116">
    <property type="term" value="P:nucleoside metabolic process"/>
    <property type="evidence" value="ECO:0007669"/>
    <property type="project" value="InterPro"/>
</dbReference>
<protein>
    <recommendedName>
        <fullName evidence="1">Effector-associated domain-containing protein</fullName>
    </recommendedName>
</protein>
<dbReference type="AlphaFoldDB" id="A0AAW5R510"/>
<organism evidence="2 3">
    <name type="scientific">Acinetobacter junii</name>
    <dbReference type="NCBI Taxonomy" id="40215"/>
    <lineage>
        <taxon>Bacteria</taxon>
        <taxon>Pseudomonadati</taxon>
        <taxon>Pseudomonadota</taxon>
        <taxon>Gammaproteobacteria</taxon>
        <taxon>Moraxellales</taxon>
        <taxon>Moraxellaceae</taxon>
        <taxon>Acinetobacter</taxon>
    </lineage>
</organism>
<feature type="domain" description="Effector-associated" evidence="1">
    <location>
        <begin position="349"/>
        <end position="422"/>
    </location>
</feature>
<dbReference type="PANTHER" id="PTHR46832:SF1">
    <property type="entry name" value="5'-METHYLTHIOADENOSINE_S-ADENOSYLHOMOCYSTEINE NUCLEOSIDASE"/>
    <property type="match status" value="1"/>
</dbReference>
<dbReference type="EMBL" id="JAHPRE010000001">
    <property type="protein sequence ID" value="MCU4395435.1"/>
    <property type="molecule type" value="Genomic_DNA"/>
</dbReference>
<name>A0AAW5R510_ACIJU</name>
<dbReference type="Proteomes" id="UP001208534">
    <property type="component" value="Unassembled WGS sequence"/>
</dbReference>
<gene>
    <name evidence="2" type="ORF">KTH64_00255</name>
</gene>
<dbReference type="GO" id="GO:0019284">
    <property type="term" value="P:L-methionine salvage from S-adenosylmethionine"/>
    <property type="evidence" value="ECO:0007669"/>
    <property type="project" value="TreeGrafter"/>
</dbReference>
<sequence>MTDVLIICALRDEYNALLQTLNQDGETSWKEEIVDGWTVAKAKIESPSGTLSLMATWQNFMGRDQAIASTTSLLQQEKSRIKCICMTGICAGRRGKVHLGDVIFADRLWSYDTGKSVVIDGVESFQGDQLQFRPNPKILQRMQSFKLNEANWLNLRPVYSLDFQEKWLLLQLLEGNIPTDNELFRTYCPSFPDVIKRLRKRNWIMAQGFELTESGSEEATKLKEENLFGLPNDPDFSIHIAPIATGNTVKEDDQIFNHLANRDMRKVLGIDMEASGLAALGEILDIPVIISKAISDYADTFKDDTYRHFASRASAECLIKLLIICADLILDREESNELIIEGSTSSHASLVNELSNLYYDVNSIRSIWVKSGGKPSDISNMSNISDLWFDLIHKANNGSNVTINDLVKNMMMEFPKNQSLQQYL</sequence>
<dbReference type="GO" id="GO:0008930">
    <property type="term" value="F:methylthioadenosine nucleosidase activity"/>
    <property type="evidence" value="ECO:0007669"/>
    <property type="project" value="TreeGrafter"/>
</dbReference>
<dbReference type="InterPro" id="IPR035994">
    <property type="entry name" value="Nucleoside_phosphorylase_sf"/>
</dbReference>
<dbReference type="SUPFAM" id="SSF53167">
    <property type="entry name" value="Purine and uridine phosphorylases"/>
    <property type="match status" value="1"/>
</dbReference>
<dbReference type="PANTHER" id="PTHR46832">
    <property type="entry name" value="5'-METHYLTHIOADENOSINE/S-ADENOSYLHOMOCYSTEINE NUCLEOSIDASE"/>
    <property type="match status" value="1"/>
</dbReference>
<dbReference type="InterPro" id="IPR045430">
    <property type="entry name" value="EAD1"/>
</dbReference>
<dbReference type="GO" id="GO:0005829">
    <property type="term" value="C:cytosol"/>
    <property type="evidence" value="ECO:0007669"/>
    <property type="project" value="TreeGrafter"/>
</dbReference>
<reference evidence="2" key="1">
    <citation type="submission" date="2021-06" db="EMBL/GenBank/DDBJ databases">
        <title>Propagation of a rapidly emergent carbapenem-resistant Acinetobacter baumannii lineage by various extra-hospital transmission networks.</title>
        <authorList>
            <person name="Calix J."/>
        </authorList>
    </citation>
    <scope>NUCLEOTIDE SEQUENCE</scope>
    <source>
        <strain evidence="2">WU_MDCI_Aw63</strain>
    </source>
</reference>
<evidence type="ECO:0000313" key="2">
    <source>
        <dbReference type="EMBL" id="MCU4395435.1"/>
    </source>
</evidence>
<proteinExistence type="predicted"/>
<evidence type="ECO:0000313" key="3">
    <source>
        <dbReference type="Proteomes" id="UP001208534"/>
    </source>
</evidence>
<dbReference type="Gene3D" id="3.40.50.1580">
    <property type="entry name" value="Nucleoside phosphorylase domain"/>
    <property type="match status" value="1"/>
</dbReference>
<dbReference type="GO" id="GO:0008782">
    <property type="term" value="F:adenosylhomocysteine nucleosidase activity"/>
    <property type="evidence" value="ECO:0007669"/>
    <property type="project" value="TreeGrafter"/>
</dbReference>
<dbReference type="Pfam" id="PF19955">
    <property type="entry name" value="EAD1"/>
    <property type="match status" value="1"/>
</dbReference>
<comment type="caution">
    <text evidence="2">The sequence shown here is derived from an EMBL/GenBank/DDBJ whole genome shotgun (WGS) entry which is preliminary data.</text>
</comment>
<accession>A0AAW5R510</accession>